<dbReference type="InterPro" id="IPR016039">
    <property type="entry name" value="Thiolase-like"/>
</dbReference>
<keyword evidence="1" id="KW-0808">Transferase</keyword>
<dbReference type="RefSeq" id="WP_014770021.1">
    <property type="nucleotide sequence ID" value="NC_018002.1"/>
</dbReference>
<evidence type="ECO:0000313" key="5">
    <source>
        <dbReference type="EMBL" id="AFL69145.1"/>
    </source>
</evidence>
<dbReference type="KEGG" id="sba:Sulba_1865"/>
<dbReference type="Pfam" id="PF08545">
    <property type="entry name" value="ACP_syn_III"/>
    <property type="match status" value="1"/>
</dbReference>
<evidence type="ECO:0000259" key="3">
    <source>
        <dbReference type="Pfam" id="PF08541"/>
    </source>
</evidence>
<feature type="domain" description="Beta-ketoacyl-[acyl-carrier-protein] synthase III C-terminal" evidence="3">
    <location>
        <begin position="245"/>
        <end position="333"/>
    </location>
</feature>
<dbReference type="eggNOG" id="COG0332">
    <property type="taxonomic scope" value="Bacteria"/>
</dbReference>
<dbReference type="PANTHER" id="PTHR34069:SF2">
    <property type="entry name" value="BETA-KETOACYL-[ACYL-CARRIER-PROTEIN] SYNTHASE III"/>
    <property type="match status" value="1"/>
</dbReference>
<keyword evidence="6" id="KW-1185">Reference proteome</keyword>
<dbReference type="EMBL" id="CP003333">
    <property type="protein sequence ID" value="AFL69145.1"/>
    <property type="molecule type" value="Genomic_DNA"/>
</dbReference>
<dbReference type="Proteomes" id="UP000006176">
    <property type="component" value="Chromosome"/>
</dbReference>
<dbReference type="Pfam" id="PF08541">
    <property type="entry name" value="ACP_syn_III_C"/>
    <property type="match status" value="1"/>
</dbReference>
<evidence type="ECO:0000259" key="4">
    <source>
        <dbReference type="Pfam" id="PF08545"/>
    </source>
</evidence>
<keyword evidence="2" id="KW-0012">Acyltransferase</keyword>
<dbReference type="Gene3D" id="3.40.47.10">
    <property type="match status" value="1"/>
</dbReference>
<gene>
    <name evidence="5" type="ordered locus">Sulba_1865</name>
</gene>
<name>I3XYX1_SULBS</name>
<proteinExistence type="predicted"/>
<protein>
    <submittedName>
        <fullName evidence="5">3-oxoacyl-(Acyl-carrier-protein) synthase III</fullName>
    </submittedName>
</protein>
<reference evidence="5 6" key="1">
    <citation type="submission" date="2012-06" db="EMBL/GenBank/DDBJ databases">
        <title>Complete sequence of Sulfurospirillum barnesii SES-3.</title>
        <authorList>
            <consortium name="US DOE Joint Genome Institute"/>
            <person name="Lucas S."/>
            <person name="Han J."/>
            <person name="Lapidus A."/>
            <person name="Cheng J.-F."/>
            <person name="Goodwin L."/>
            <person name="Pitluck S."/>
            <person name="Peters L."/>
            <person name="Ovchinnikova G."/>
            <person name="Lu M."/>
            <person name="Detter J.C."/>
            <person name="Han C."/>
            <person name="Tapia R."/>
            <person name="Land M."/>
            <person name="Hauser L."/>
            <person name="Kyrpides N."/>
            <person name="Ivanova N."/>
            <person name="Pagani I."/>
            <person name="Stolz J."/>
            <person name="Arkin A."/>
            <person name="Dehal P."/>
            <person name="Oremland R."/>
            <person name="Saltikov C."/>
            <person name="Basu P."/>
            <person name="Hollibaugh J."/>
            <person name="Newman D."/>
            <person name="Stolyar S."/>
            <person name="Hazen T."/>
            <person name="Woyke T."/>
        </authorList>
    </citation>
    <scope>NUCLEOTIDE SEQUENCE [LARGE SCALE GENOMIC DNA]</scope>
    <source>
        <strain evidence="6">ATCC 700032 / DSM 10660 / SES-3</strain>
    </source>
</reference>
<dbReference type="InterPro" id="IPR013747">
    <property type="entry name" value="ACP_syn_III_C"/>
</dbReference>
<dbReference type="PATRIC" id="fig|760154.4.peg.1862"/>
<dbReference type="HOGENOM" id="CLU_039592_1_0_7"/>
<evidence type="ECO:0000313" key="6">
    <source>
        <dbReference type="Proteomes" id="UP000006176"/>
    </source>
</evidence>
<dbReference type="PANTHER" id="PTHR34069">
    <property type="entry name" value="3-OXOACYL-[ACYL-CARRIER-PROTEIN] SYNTHASE 3"/>
    <property type="match status" value="1"/>
</dbReference>
<dbReference type="SUPFAM" id="SSF53901">
    <property type="entry name" value="Thiolase-like"/>
    <property type="match status" value="1"/>
</dbReference>
<dbReference type="GO" id="GO:0006633">
    <property type="term" value="P:fatty acid biosynthetic process"/>
    <property type="evidence" value="ECO:0007669"/>
    <property type="project" value="InterPro"/>
</dbReference>
<evidence type="ECO:0000256" key="2">
    <source>
        <dbReference type="ARBA" id="ARBA00023315"/>
    </source>
</evidence>
<dbReference type="CDD" id="cd00830">
    <property type="entry name" value="KAS_III"/>
    <property type="match status" value="1"/>
</dbReference>
<sequence length="335" mass="37273">MIDVFIKAQSYYLPKKVLTNEELIKEFPKWTVEKVSKKVGINSRHIADKNETVGDMAYQASEKLFSENNIDKSEIDFILLCTQTPDYFLPTTACTLQSRLGLSTSCGALDFNLGCSGYVYGLSLAKGLINGNMAKNVLLITSEAYSKHMHSKDKKNRTIFGDAATATIVSTTGNLKIGNFSFGTDGRGSENLIVKTGAFKFHDMMDFDENEAIEKDHFPNNLYMNGAEVFKFSMDTVPKLVKDTLEKNALSKDDIDQFIFHQANKFMLDTLKTISKISNEKFIYSIDDVGNTVSSTIPIALNRAIKENKVNKKDKVLLAGFGVGYSWAGCVLECQ</sequence>
<dbReference type="InterPro" id="IPR013751">
    <property type="entry name" value="ACP_syn_III_N"/>
</dbReference>
<dbReference type="GO" id="GO:0044550">
    <property type="term" value="P:secondary metabolite biosynthetic process"/>
    <property type="evidence" value="ECO:0007669"/>
    <property type="project" value="TreeGrafter"/>
</dbReference>
<feature type="domain" description="Beta-ketoacyl-[acyl-carrier-protein] synthase III N-terminal" evidence="4">
    <location>
        <begin position="109"/>
        <end position="186"/>
    </location>
</feature>
<dbReference type="STRING" id="760154.Sulba_1865"/>
<dbReference type="AlphaFoldDB" id="I3XYX1"/>
<dbReference type="GO" id="GO:0004315">
    <property type="term" value="F:3-oxoacyl-[acyl-carrier-protein] synthase activity"/>
    <property type="evidence" value="ECO:0007669"/>
    <property type="project" value="InterPro"/>
</dbReference>
<accession>I3XYX1</accession>
<evidence type="ECO:0000256" key="1">
    <source>
        <dbReference type="ARBA" id="ARBA00022679"/>
    </source>
</evidence>
<dbReference type="NCBIfam" id="NF006829">
    <property type="entry name" value="PRK09352.1"/>
    <property type="match status" value="1"/>
</dbReference>
<organism evidence="5 6">
    <name type="scientific">Sulfurospirillum barnesii (strain ATCC 700032 / DSM 10660 / SES-3)</name>
    <dbReference type="NCBI Taxonomy" id="760154"/>
    <lineage>
        <taxon>Bacteria</taxon>
        <taxon>Pseudomonadati</taxon>
        <taxon>Campylobacterota</taxon>
        <taxon>Epsilonproteobacteria</taxon>
        <taxon>Campylobacterales</taxon>
        <taxon>Sulfurospirillaceae</taxon>
        <taxon>Sulfurospirillum</taxon>
    </lineage>
</organism>